<evidence type="ECO:0000256" key="6">
    <source>
        <dbReference type="ARBA" id="ARBA00023004"/>
    </source>
</evidence>
<keyword evidence="1" id="KW-0813">Transport</keyword>
<dbReference type="Gene3D" id="3.30.70.20">
    <property type="match status" value="2"/>
</dbReference>
<evidence type="ECO:0000256" key="7">
    <source>
        <dbReference type="ARBA" id="ARBA00023014"/>
    </source>
</evidence>
<evidence type="ECO:0000256" key="1">
    <source>
        <dbReference type="ARBA" id="ARBA00022448"/>
    </source>
</evidence>
<evidence type="ECO:0000256" key="3">
    <source>
        <dbReference type="ARBA" id="ARBA00022723"/>
    </source>
</evidence>
<gene>
    <name evidence="9" type="primary">cooF2</name>
    <name evidence="9" type="ORF">CUESP1_1024</name>
</gene>
<keyword evidence="6" id="KW-0408">Iron</keyword>
<evidence type="ECO:0000313" key="9">
    <source>
        <dbReference type="EMBL" id="SHD76399.1"/>
    </source>
</evidence>
<reference evidence="9 10" key="1">
    <citation type="submission" date="2016-11" db="EMBL/GenBank/DDBJ databases">
        <authorList>
            <person name="Manzoor S."/>
        </authorList>
    </citation>
    <scope>NUCLEOTIDE SEQUENCE [LARGE SCALE GENOMIC DNA]</scope>
    <source>
        <strain evidence="9">Clostridium ultunense strain Esp</strain>
    </source>
</reference>
<dbReference type="InterPro" id="IPR017900">
    <property type="entry name" value="4Fe4S_Fe_S_CS"/>
</dbReference>
<evidence type="ECO:0000259" key="8">
    <source>
        <dbReference type="PROSITE" id="PS51379"/>
    </source>
</evidence>
<accession>M1Z6T2</accession>
<keyword evidence="5" id="KW-0249">Electron transport</keyword>
<keyword evidence="2" id="KW-0004">4Fe-4S</keyword>
<keyword evidence="3" id="KW-0479">Metal-binding</keyword>
<feature type="domain" description="4Fe-4S ferredoxin-type" evidence="8">
    <location>
        <begin position="2"/>
        <end position="31"/>
    </location>
</feature>
<dbReference type="GO" id="GO:0051539">
    <property type="term" value="F:4 iron, 4 sulfur cluster binding"/>
    <property type="evidence" value="ECO:0007669"/>
    <property type="project" value="UniProtKB-KW"/>
</dbReference>
<evidence type="ECO:0000256" key="2">
    <source>
        <dbReference type="ARBA" id="ARBA00022485"/>
    </source>
</evidence>
<name>M1Z6T2_9FIRM</name>
<dbReference type="Pfam" id="PF13247">
    <property type="entry name" value="Fer4_11"/>
    <property type="match status" value="1"/>
</dbReference>
<organism evidence="9 10">
    <name type="scientific">[Clostridium] ultunense Esp</name>
    <dbReference type="NCBI Taxonomy" id="1288971"/>
    <lineage>
        <taxon>Bacteria</taxon>
        <taxon>Bacillati</taxon>
        <taxon>Bacillota</taxon>
        <taxon>Tissierellia</taxon>
        <taxon>Tissierellales</taxon>
        <taxon>Tepidimicrobiaceae</taxon>
        <taxon>Schnuerera</taxon>
    </lineage>
</organism>
<feature type="domain" description="4Fe-4S ferredoxin-type" evidence="8">
    <location>
        <begin position="85"/>
        <end position="114"/>
    </location>
</feature>
<dbReference type="HOGENOM" id="CLU_043374_3_1_9"/>
<dbReference type="InterPro" id="IPR050954">
    <property type="entry name" value="ET_IronSulfur_Cluster-Binding"/>
</dbReference>
<dbReference type="CDD" id="cd10563">
    <property type="entry name" value="CooF_like"/>
    <property type="match status" value="1"/>
</dbReference>
<keyword evidence="7" id="KW-0411">Iron-sulfur</keyword>
<protein>
    <submittedName>
        <fullName evidence="9">4Fe-4S ferredoxin iron-sulfur binding domain protein</fullName>
    </submittedName>
</protein>
<dbReference type="InterPro" id="IPR017896">
    <property type="entry name" value="4Fe4S_Fe-S-bd"/>
</dbReference>
<keyword evidence="4" id="KW-0677">Repeat</keyword>
<keyword evidence="10" id="KW-1185">Reference proteome</keyword>
<dbReference type="AlphaFoldDB" id="M1Z6T2"/>
<dbReference type="PROSITE" id="PS00198">
    <property type="entry name" value="4FE4S_FER_1"/>
    <property type="match status" value="1"/>
</dbReference>
<evidence type="ECO:0000256" key="4">
    <source>
        <dbReference type="ARBA" id="ARBA00022737"/>
    </source>
</evidence>
<evidence type="ECO:0000313" key="10">
    <source>
        <dbReference type="Proteomes" id="UP000245423"/>
    </source>
</evidence>
<dbReference type="PROSITE" id="PS51379">
    <property type="entry name" value="4FE4S_FER_2"/>
    <property type="match status" value="2"/>
</dbReference>
<proteinExistence type="predicted"/>
<sequence>MKRIMIDKDKCMACLGCVLGCMAEHNEKGKSIYDLDLEDRTNESRNHIELDHKQNPIPIVCRHCQEPECAITCMSGAMTKNDETGLVEYDKDKCAACFMCVMSCPYGVLKPDRVNKEVIMKCDMCDNKDTPRCVEFCPTKALYTVEVME</sequence>
<dbReference type="EMBL" id="LT669839">
    <property type="protein sequence ID" value="SHD76399.1"/>
    <property type="molecule type" value="Genomic_DNA"/>
</dbReference>
<dbReference type="RefSeq" id="WP_005583164.1">
    <property type="nucleotide sequence ID" value="NZ_LT669839.1"/>
</dbReference>
<dbReference type="Proteomes" id="UP000245423">
    <property type="component" value="Chromosome 1"/>
</dbReference>
<dbReference type="GO" id="GO:0046872">
    <property type="term" value="F:metal ion binding"/>
    <property type="evidence" value="ECO:0007669"/>
    <property type="project" value="UniProtKB-KW"/>
</dbReference>
<evidence type="ECO:0000256" key="5">
    <source>
        <dbReference type="ARBA" id="ARBA00022982"/>
    </source>
</evidence>
<dbReference type="SUPFAM" id="SSF54862">
    <property type="entry name" value="4Fe-4S ferredoxins"/>
    <property type="match status" value="1"/>
</dbReference>
<dbReference type="PANTHER" id="PTHR43177">
    <property type="entry name" value="PROTEIN NRFC"/>
    <property type="match status" value="1"/>
</dbReference>
<dbReference type="OrthoDB" id="9810688at2"/>
<dbReference type="PANTHER" id="PTHR43177:SF5">
    <property type="entry name" value="ANAEROBIC DIMETHYL SULFOXIDE REDUCTASE CHAIN B-RELATED"/>
    <property type="match status" value="1"/>
</dbReference>